<reference evidence="1 2" key="1">
    <citation type="submission" date="2019-03" db="EMBL/GenBank/DDBJ databases">
        <title>Genomic Encyclopedia of Type Strains, Phase IV (KMG-IV): sequencing the most valuable type-strain genomes for metagenomic binning, comparative biology and taxonomic classification.</title>
        <authorList>
            <person name="Goeker M."/>
        </authorList>
    </citation>
    <scope>NUCLEOTIDE SEQUENCE [LARGE SCALE GENOMIC DNA]</scope>
    <source>
        <strain evidence="1 2">DSM 24176</strain>
    </source>
</reference>
<accession>A0A4R1MZI6</accession>
<dbReference type="GO" id="GO:0032259">
    <property type="term" value="P:methylation"/>
    <property type="evidence" value="ECO:0007669"/>
    <property type="project" value="UniProtKB-KW"/>
</dbReference>
<dbReference type="PANTHER" id="PTHR35276:SF1">
    <property type="entry name" value="TRNA (MNM(5)S(2)U34)-METHYLTRANSFERASE, CHLOROPLASTIC"/>
    <property type="match status" value="1"/>
</dbReference>
<keyword evidence="1" id="KW-0808">Transferase</keyword>
<dbReference type="EMBL" id="SMGQ01000011">
    <property type="protein sequence ID" value="TCK97982.1"/>
    <property type="molecule type" value="Genomic_DNA"/>
</dbReference>
<dbReference type="OrthoDB" id="9792989at2"/>
<dbReference type="PANTHER" id="PTHR35276">
    <property type="entry name" value="S-ADENOSYL-L-METHIONINE-DEPENDENT METHYLTRANSFERASES SUPERFAMILY PROTEIN"/>
    <property type="match status" value="1"/>
</dbReference>
<protein>
    <submittedName>
        <fullName evidence="1">Putative rRNA methylase</fullName>
    </submittedName>
</protein>
<sequence length="187" mass="20917">MFNKRLTDCVKDIIKENIGVGDVVVDATMGNGNDTHFLAQLVGKEGQVYSFDIQEEAIKSTKNKLLQTALDQQVLLIKDSHANMKAYIKEPVKAYMYNLGYLPNGDKNIITQKETTLFSIKEALDLLAPNGVISILSYYGHKGGLEEKEGLEALINNLDSKKYNGIAIETRNKRNCPILYLIYNKSV</sequence>
<gene>
    <name evidence="1" type="ORF">EDC19_0388</name>
</gene>
<dbReference type="AlphaFoldDB" id="A0A4R1MZI6"/>
<dbReference type="Proteomes" id="UP000294545">
    <property type="component" value="Unassembled WGS sequence"/>
</dbReference>
<dbReference type="RefSeq" id="WP_132279710.1">
    <property type="nucleotide sequence ID" value="NZ_SMGQ01000011.1"/>
</dbReference>
<proteinExistence type="predicted"/>
<keyword evidence="2" id="KW-1185">Reference proteome</keyword>
<dbReference type="Pfam" id="PF06962">
    <property type="entry name" value="rRNA_methylase"/>
    <property type="match status" value="1"/>
</dbReference>
<dbReference type="InterPro" id="IPR010719">
    <property type="entry name" value="MnmM_MeTrfase"/>
</dbReference>
<comment type="caution">
    <text evidence="1">The sequence shown here is derived from an EMBL/GenBank/DDBJ whole genome shotgun (WGS) entry which is preliminary data.</text>
</comment>
<name>A0A4R1MZI6_9FIRM</name>
<dbReference type="SUPFAM" id="SSF53335">
    <property type="entry name" value="S-adenosyl-L-methionine-dependent methyltransferases"/>
    <property type="match status" value="1"/>
</dbReference>
<dbReference type="InterPro" id="IPR029063">
    <property type="entry name" value="SAM-dependent_MTases_sf"/>
</dbReference>
<evidence type="ECO:0000313" key="2">
    <source>
        <dbReference type="Proteomes" id="UP000294545"/>
    </source>
</evidence>
<keyword evidence="1" id="KW-0489">Methyltransferase</keyword>
<evidence type="ECO:0000313" key="1">
    <source>
        <dbReference type="EMBL" id="TCK97982.1"/>
    </source>
</evidence>
<organism evidence="1 2">
    <name type="scientific">Natranaerovirga hydrolytica</name>
    <dbReference type="NCBI Taxonomy" id="680378"/>
    <lineage>
        <taxon>Bacteria</taxon>
        <taxon>Bacillati</taxon>
        <taxon>Bacillota</taxon>
        <taxon>Clostridia</taxon>
        <taxon>Lachnospirales</taxon>
        <taxon>Natranaerovirgaceae</taxon>
        <taxon>Natranaerovirga</taxon>
    </lineage>
</organism>
<dbReference type="Gene3D" id="3.40.50.150">
    <property type="entry name" value="Vaccinia Virus protein VP39"/>
    <property type="match status" value="1"/>
</dbReference>
<dbReference type="GO" id="GO:0008168">
    <property type="term" value="F:methyltransferase activity"/>
    <property type="evidence" value="ECO:0007669"/>
    <property type="project" value="UniProtKB-KW"/>
</dbReference>